<dbReference type="GO" id="GO:0120010">
    <property type="term" value="P:intermembrane phospholipid transfer"/>
    <property type="evidence" value="ECO:0007669"/>
    <property type="project" value="TreeGrafter"/>
</dbReference>
<feature type="signal peptide" evidence="4">
    <location>
        <begin position="1"/>
        <end position="20"/>
    </location>
</feature>
<organism evidence="5 6">
    <name type="scientific">Celerinatantimonas diazotrophica</name>
    <dbReference type="NCBI Taxonomy" id="412034"/>
    <lineage>
        <taxon>Bacteria</taxon>
        <taxon>Pseudomonadati</taxon>
        <taxon>Pseudomonadota</taxon>
        <taxon>Gammaproteobacteria</taxon>
        <taxon>Celerinatantimonadaceae</taxon>
        <taxon>Celerinatantimonas</taxon>
    </lineage>
</organism>
<reference evidence="5 6" key="1">
    <citation type="submission" date="2019-03" db="EMBL/GenBank/DDBJ databases">
        <title>Genomic Encyclopedia of Type Strains, Phase IV (KMG-IV): sequencing the most valuable type-strain genomes for metagenomic binning, comparative biology and taxonomic classification.</title>
        <authorList>
            <person name="Goeker M."/>
        </authorList>
    </citation>
    <scope>NUCLEOTIDE SEQUENCE [LARGE SCALE GENOMIC DNA]</scope>
    <source>
        <strain evidence="5 6">DSM 18577</strain>
    </source>
</reference>
<dbReference type="Proteomes" id="UP000295565">
    <property type="component" value="Unassembled WGS sequence"/>
</dbReference>
<sequence length="274" mass="31272">MARNLLIRMVSIFGVMAMLAGCSSTSSHPSKDSPSTSQKKEQASLQVSNSYQNDDPLEPFNRVMWDFDYNYLDKPIYRPVVHAYVNHVPSAGRRSLNNFMQNLEEPASMVNNLLQFKFKAALDNFTRFVFNSTFGFLGVVDVMGRAGVDRNLVDFSDVLGHYGVGDGPFLMLPVFGPSTPRQLTGDIVDQFYFPFTQFNLVEKTIRWTVNGLNRRASVIDQEGLVDNALDPYSFVRNAYMQYRRYRYYGGKPPEQKEQSFDVSKYMDMDEKGSN</sequence>
<dbReference type="Pfam" id="PF04333">
    <property type="entry name" value="MlaA"/>
    <property type="match status" value="1"/>
</dbReference>
<evidence type="ECO:0000256" key="2">
    <source>
        <dbReference type="ARBA" id="ARBA00022729"/>
    </source>
</evidence>
<feature type="region of interest" description="Disordered" evidence="3">
    <location>
        <begin position="24"/>
        <end position="54"/>
    </location>
</feature>
<dbReference type="PROSITE" id="PS51257">
    <property type="entry name" value="PROKAR_LIPOPROTEIN"/>
    <property type="match status" value="1"/>
</dbReference>
<comment type="similarity">
    <text evidence="1">Belongs to the MlaA family.</text>
</comment>
<dbReference type="RefSeq" id="WP_165872733.1">
    <property type="nucleotide sequence ID" value="NZ_OU594967.1"/>
</dbReference>
<evidence type="ECO:0000313" key="6">
    <source>
        <dbReference type="Proteomes" id="UP000295565"/>
    </source>
</evidence>
<dbReference type="PRINTS" id="PR01805">
    <property type="entry name" value="VACJLIPOPROT"/>
</dbReference>
<keyword evidence="6" id="KW-1185">Reference proteome</keyword>
<evidence type="ECO:0000256" key="4">
    <source>
        <dbReference type="SAM" id="SignalP"/>
    </source>
</evidence>
<dbReference type="InterPro" id="IPR007428">
    <property type="entry name" value="MlaA"/>
</dbReference>
<keyword evidence="5" id="KW-0449">Lipoprotein</keyword>
<dbReference type="PANTHER" id="PTHR30035">
    <property type="entry name" value="LIPOPROTEIN VACJ-RELATED"/>
    <property type="match status" value="1"/>
</dbReference>
<evidence type="ECO:0000313" key="5">
    <source>
        <dbReference type="EMBL" id="TCK52105.1"/>
    </source>
</evidence>
<protein>
    <submittedName>
        <fullName evidence="5">Phospholipid-binding lipoprotein MlaA</fullName>
    </submittedName>
</protein>
<name>A0A4R1JM00_9GAMM</name>
<proteinExistence type="inferred from homology"/>
<keyword evidence="2 4" id="KW-0732">Signal</keyword>
<feature type="compositionally biased region" description="Polar residues" evidence="3">
    <location>
        <begin position="43"/>
        <end position="53"/>
    </location>
</feature>
<dbReference type="PANTHER" id="PTHR30035:SF3">
    <property type="entry name" value="INTERMEMBRANE PHOSPHOLIPID TRANSPORT SYSTEM LIPOPROTEIN MLAA"/>
    <property type="match status" value="1"/>
</dbReference>
<evidence type="ECO:0000256" key="3">
    <source>
        <dbReference type="SAM" id="MobiDB-lite"/>
    </source>
</evidence>
<gene>
    <name evidence="5" type="ORF">EV690_2213</name>
</gene>
<dbReference type="GO" id="GO:0016020">
    <property type="term" value="C:membrane"/>
    <property type="evidence" value="ECO:0007669"/>
    <property type="project" value="InterPro"/>
</dbReference>
<feature type="region of interest" description="Disordered" evidence="3">
    <location>
        <begin position="254"/>
        <end position="274"/>
    </location>
</feature>
<dbReference type="EMBL" id="SMGD01000013">
    <property type="protein sequence ID" value="TCK52105.1"/>
    <property type="molecule type" value="Genomic_DNA"/>
</dbReference>
<feature type="chain" id="PRO_5020860351" evidence="4">
    <location>
        <begin position="21"/>
        <end position="274"/>
    </location>
</feature>
<dbReference type="AlphaFoldDB" id="A0A4R1JM00"/>
<evidence type="ECO:0000256" key="1">
    <source>
        <dbReference type="ARBA" id="ARBA00010634"/>
    </source>
</evidence>
<accession>A0A4R1JM00</accession>
<feature type="compositionally biased region" description="Low complexity" evidence="3">
    <location>
        <begin position="24"/>
        <end position="37"/>
    </location>
</feature>
<comment type="caution">
    <text evidence="5">The sequence shown here is derived from an EMBL/GenBank/DDBJ whole genome shotgun (WGS) entry which is preliminary data.</text>
</comment>